<proteinExistence type="predicted"/>
<gene>
    <name evidence="2" type="ORF">Voc01_015900</name>
</gene>
<evidence type="ECO:0000313" key="2">
    <source>
        <dbReference type="EMBL" id="GIJ66673.1"/>
    </source>
</evidence>
<feature type="transmembrane region" description="Helical" evidence="1">
    <location>
        <begin position="111"/>
        <end position="132"/>
    </location>
</feature>
<accession>A0A8J4E9U2</accession>
<dbReference type="EMBL" id="BOPH01000020">
    <property type="protein sequence ID" value="GIJ66673.1"/>
    <property type="molecule type" value="Genomic_DNA"/>
</dbReference>
<comment type="caution">
    <text evidence="2">The sequence shown here is derived from an EMBL/GenBank/DDBJ whole genome shotgun (WGS) entry which is preliminary data.</text>
</comment>
<sequence>MTPERAADLTTRWVRWYTRRLPAPVAERRIDEIRADLHDHIAHERACGTSDRRTALSVLSRLVRGVAADTVWRHRVRPWIGDLMKTIAIAVVVIAIGVAAMAYAQEDDSPGLGMIGLVLILGSIGVTARSVYRRRKGAGRR</sequence>
<keyword evidence="1" id="KW-0812">Transmembrane</keyword>
<evidence type="ECO:0000313" key="3">
    <source>
        <dbReference type="Proteomes" id="UP000635606"/>
    </source>
</evidence>
<organism evidence="2 3">
    <name type="scientific">Virgisporangium ochraceum</name>
    <dbReference type="NCBI Taxonomy" id="65505"/>
    <lineage>
        <taxon>Bacteria</taxon>
        <taxon>Bacillati</taxon>
        <taxon>Actinomycetota</taxon>
        <taxon>Actinomycetes</taxon>
        <taxon>Micromonosporales</taxon>
        <taxon>Micromonosporaceae</taxon>
        <taxon>Virgisporangium</taxon>
    </lineage>
</organism>
<keyword evidence="1" id="KW-1133">Transmembrane helix</keyword>
<reference evidence="2" key="1">
    <citation type="submission" date="2021-01" db="EMBL/GenBank/DDBJ databases">
        <title>Whole genome shotgun sequence of Virgisporangium ochraceum NBRC 16418.</title>
        <authorList>
            <person name="Komaki H."/>
            <person name="Tamura T."/>
        </authorList>
    </citation>
    <scope>NUCLEOTIDE SEQUENCE</scope>
    <source>
        <strain evidence="2">NBRC 16418</strain>
    </source>
</reference>
<keyword evidence="1" id="KW-0472">Membrane</keyword>
<evidence type="ECO:0000256" key="1">
    <source>
        <dbReference type="SAM" id="Phobius"/>
    </source>
</evidence>
<dbReference type="Proteomes" id="UP000635606">
    <property type="component" value="Unassembled WGS sequence"/>
</dbReference>
<name>A0A8J4E9U2_9ACTN</name>
<protein>
    <submittedName>
        <fullName evidence="2">Uncharacterized protein</fullName>
    </submittedName>
</protein>
<dbReference type="AlphaFoldDB" id="A0A8J4E9U2"/>
<keyword evidence="3" id="KW-1185">Reference proteome</keyword>
<feature type="transmembrane region" description="Helical" evidence="1">
    <location>
        <begin position="83"/>
        <end position="105"/>
    </location>
</feature>